<comment type="caution">
    <text evidence="3">The sequence shown here is derived from an EMBL/GenBank/DDBJ whole genome shotgun (WGS) entry which is preliminary data.</text>
</comment>
<proteinExistence type="predicted"/>
<evidence type="ECO:0000256" key="2">
    <source>
        <dbReference type="SAM" id="SignalP"/>
    </source>
</evidence>
<dbReference type="RefSeq" id="WP_346032530.1">
    <property type="nucleotide sequence ID" value="NZ_BAABHV010000009.1"/>
</dbReference>
<gene>
    <name evidence="3" type="ORF">GCM10023208_15530</name>
</gene>
<evidence type="ECO:0000313" key="4">
    <source>
        <dbReference type="Proteomes" id="UP001500518"/>
    </source>
</evidence>
<dbReference type="Proteomes" id="UP001500518">
    <property type="component" value="Unassembled WGS sequence"/>
</dbReference>
<reference evidence="4" key="1">
    <citation type="journal article" date="2019" name="Int. J. Syst. Evol. Microbiol.">
        <title>The Global Catalogue of Microorganisms (GCM) 10K type strain sequencing project: providing services to taxonomists for standard genome sequencing and annotation.</title>
        <authorList>
            <consortium name="The Broad Institute Genomics Platform"/>
            <consortium name="The Broad Institute Genome Sequencing Center for Infectious Disease"/>
            <person name="Wu L."/>
            <person name="Ma J."/>
        </authorList>
    </citation>
    <scope>NUCLEOTIDE SEQUENCE [LARGE SCALE GENOMIC DNA]</scope>
    <source>
        <strain evidence="4">JCM 18014</strain>
    </source>
</reference>
<evidence type="ECO:0000313" key="3">
    <source>
        <dbReference type="EMBL" id="GAA5053501.1"/>
    </source>
</evidence>
<accession>A0ABP9KAY9</accession>
<organism evidence="3 4">
    <name type="scientific">Erythrobacter westpacificensis</name>
    <dbReference type="NCBI Taxonomy" id="1055231"/>
    <lineage>
        <taxon>Bacteria</taxon>
        <taxon>Pseudomonadati</taxon>
        <taxon>Pseudomonadota</taxon>
        <taxon>Alphaproteobacteria</taxon>
        <taxon>Sphingomonadales</taxon>
        <taxon>Erythrobacteraceae</taxon>
        <taxon>Erythrobacter/Porphyrobacter group</taxon>
        <taxon>Erythrobacter</taxon>
    </lineage>
</organism>
<feature type="signal peptide" evidence="2">
    <location>
        <begin position="1"/>
        <end position="20"/>
    </location>
</feature>
<name>A0ABP9KAY9_9SPHN</name>
<keyword evidence="4" id="KW-1185">Reference proteome</keyword>
<sequence length="138" mass="14539">MKSKPTFLIACLFLAGVAFIFEDTEETSRLEAATQQVIAGKSGADENLGVSGSIEPTSRAALAHSSEGHDASVADASWYEVPDTIVEPDDTEDQNADDADAGIEPLIEDYNPEAQAPIGSNSPTTFVPAPTVRGHSEF</sequence>
<feature type="region of interest" description="Disordered" evidence="1">
    <location>
        <begin position="113"/>
        <end position="138"/>
    </location>
</feature>
<protein>
    <recommendedName>
        <fullName evidence="5">Secreted protein</fullName>
    </recommendedName>
</protein>
<dbReference type="EMBL" id="BAABHV010000009">
    <property type="protein sequence ID" value="GAA5053501.1"/>
    <property type="molecule type" value="Genomic_DNA"/>
</dbReference>
<keyword evidence="2" id="KW-0732">Signal</keyword>
<evidence type="ECO:0000256" key="1">
    <source>
        <dbReference type="SAM" id="MobiDB-lite"/>
    </source>
</evidence>
<evidence type="ECO:0008006" key="5">
    <source>
        <dbReference type="Google" id="ProtNLM"/>
    </source>
</evidence>
<feature type="chain" id="PRO_5046769252" description="Secreted protein" evidence="2">
    <location>
        <begin position="21"/>
        <end position="138"/>
    </location>
</feature>